<dbReference type="InterPro" id="IPR023214">
    <property type="entry name" value="HAD_sf"/>
</dbReference>
<accession>A0A9Q7V084</accession>
<name>A0A9Q7V084_9BURK</name>
<dbReference type="SUPFAM" id="SSF56784">
    <property type="entry name" value="HAD-like"/>
    <property type="match status" value="1"/>
</dbReference>
<proteinExistence type="predicted"/>
<protein>
    <recommendedName>
        <fullName evidence="4">Hydrolase (HAD superfamily)</fullName>
    </recommendedName>
</protein>
<organism evidence="2 3">
    <name type="scientific">Cupriavidus taiwanensis</name>
    <dbReference type="NCBI Taxonomy" id="164546"/>
    <lineage>
        <taxon>Bacteria</taxon>
        <taxon>Pseudomonadati</taxon>
        <taxon>Pseudomonadota</taxon>
        <taxon>Betaproteobacteria</taxon>
        <taxon>Burkholderiales</taxon>
        <taxon>Burkholderiaceae</taxon>
        <taxon>Cupriavidus</taxon>
    </lineage>
</organism>
<feature type="region of interest" description="Disordered" evidence="1">
    <location>
        <begin position="1091"/>
        <end position="1129"/>
    </location>
</feature>
<dbReference type="InterPro" id="IPR036412">
    <property type="entry name" value="HAD-like_sf"/>
</dbReference>
<gene>
    <name evidence="2" type="ORF">CBM2636_MP20811</name>
</gene>
<dbReference type="Gene3D" id="1.10.150.400">
    <property type="match status" value="1"/>
</dbReference>
<dbReference type="Proteomes" id="UP000254259">
    <property type="component" value="Plasmid CBM2636_mp"/>
</dbReference>
<dbReference type="AlphaFoldDB" id="A0A9Q7V084"/>
<evidence type="ECO:0000256" key="1">
    <source>
        <dbReference type="SAM" id="MobiDB-lite"/>
    </source>
</evidence>
<geneLocation type="plasmid" evidence="3">
    <name>cbm2636_mp</name>
</geneLocation>
<dbReference type="Gene3D" id="3.40.50.1000">
    <property type="entry name" value="HAD superfamily/HAD-like"/>
    <property type="match status" value="1"/>
</dbReference>
<dbReference type="RefSeq" id="WP_147299344.1">
    <property type="nucleotide sequence ID" value="NZ_LT984814.1"/>
</dbReference>
<evidence type="ECO:0000313" key="2">
    <source>
        <dbReference type="EMBL" id="SPD67961.1"/>
    </source>
</evidence>
<keyword evidence="2" id="KW-0614">Plasmid</keyword>
<sequence>MKNILFYLEPDVELGDALFRFATLRSIILPAAKALLAADPELNVCILAGEAVVLEAKKQNLIPGQITVKIIAQSELRALYPDYLSASEAWMSATADHSKTDCMADLVRKKVGGFEPDVILSYESSCSFLSAAFPSAIIINEMFGAFSRAPFPSLATLDCRGLFSESTQVAIADYLASIDLSNDERRILRDFRRLCTKAIAQNFPFKRFVDDLHSRFDAVVLLACQIDGYFAYDRFANHGDQYSMVRYVLQNLPSNVGVVVTEHGYRRQIDAEKVQILKNEYPNFVYFENESNIPGVSQFLAPYVDGVASVSSSLAYQAALWQKPYYSLGRSQVDVFSCDRDIKLFAARVLKHEAVNFDALLYGIIAHLNFSYRSQIFNGSVYLNILRKFWNAGRTGSLDEVFCSRKSPDEMRAILLEDARPWLLTQEMQRFKPIIAVDHLRVSFAECKAVSFDLFDTLAERDVVEPHELFLFIEPRVQKLVGNKNFRFHHFRRVAEADARRPTNGEFEITLDQIYERFEEISGIPGRYIDAIKKLEIDAEKALVRPKSKMIREYKFAKLLMDVRSVITDIYLPGNVIEDILDSIGVVGYDHLLVSAEEKTRKQNGSIYPGYLSLLSSQYGIQAQQALHVGDNEVADGTMAKRYGMRHYVFPKAMQNYKRSQVGAILLKAYAGGGVSSSIMNGMIANRFYSASWNKIDKDSLFDGDPYRYGFQALGPLVLGFTQWLYRRAKLHGQDKLYFLARDGWVLKQAYDLMYGDVEGAPISEYLYCSRRAVMVPSLERVECIFELASQSFNARPLNEFLDARFGLEWNREIESIAKEFGYSSKHIISPHYEQVKLMAFLERISALILENARVERIAYLDYLDSIGFVQAVQAGGASVVDIGYSGSMQLYLQKMLNTTDIGGFYFLTHHHARDLFNTSIFEGFLQNLDDHKTAWRHPLNDHVFIFEAALSSLEGSVIRMTGKGTARKIEFLEAEEEAHRRFLVANIHRGTVDFIRSVVQRFDGYRFDFAFSPMLSSGLMFNFASSPAPRDAGMFVDFQVENIFGGGSVSLIANAHGRPVNDSLREHLLDQSKWKRGAAAIYAPAGKEAARPKETRLAPTNNGVKANHAGSMSTPKSANSMQQARKNRKLAKFRRNPYLFFSDSKKPALRRIRHFFNTEHMTGRMLSKLVRAVA</sequence>
<reference evidence="2 3" key="1">
    <citation type="submission" date="2018-01" db="EMBL/GenBank/DDBJ databases">
        <authorList>
            <person name="Clerissi C."/>
        </authorList>
    </citation>
    <scope>NUCLEOTIDE SEQUENCE [LARGE SCALE GENOMIC DNA]</scope>
    <source>
        <strain evidence="2">Cupriavidus taiwanensis SWF 66322</strain>
        <plasmid evidence="3">cbm2636_mp</plasmid>
    </source>
</reference>
<dbReference type="EMBL" id="LT984814">
    <property type="protein sequence ID" value="SPD67961.1"/>
    <property type="molecule type" value="Genomic_DNA"/>
</dbReference>
<evidence type="ECO:0008006" key="4">
    <source>
        <dbReference type="Google" id="ProtNLM"/>
    </source>
</evidence>
<evidence type="ECO:0000313" key="3">
    <source>
        <dbReference type="Proteomes" id="UP000254259"/>
    </source>
</evidence>
<feature type="compositionally biased region" description="Polar residues" evidence="1">
    <location>
        <begin position="1099"/>
        <end position="1125"/>
    </location>
</feature>